<dbReference type="KEGG" id="sesp:BN6_47450"/>
<protein>
    <submittedName>
        <fullName evidence="2">Putative monooxygenase FAD-binding protein</fullName>
        <ecNumber evidence="2">1.3.1.-</ecNumber>
    </submittedName>
</protein>
<dbReference type="PATRIC" id="fig|1179773.3.peg.4752"/>
<gene>
    <name evidence="2" type="ordered locus">BN6_47450</name>
</gene>
<dbReference type="SUPFAM" id="SSF51905">
    <property type="entry name" value="FAD/NAD(P)-binding domain"/>
    <property type="match status" value="1"/>
</dbReference>
<sequence length="376" mass="39724">MVAGVRRCRRWLPSAAMETVDVLVVGAGLAGLHTARLVARQGFDVLVCERRTSLDVGIRTTGIFVRRTLRDFALPEQHLGPPVRRVLLYPPSLRAPVELVSPHDEYRVADMAGVYAEALARATAAGARVRLGVSYPAPGITARFTIGADGARSTVARRLGLDVNRRLIVGVEEVFPVDAGGAVPTFHCVLDPALAPGYLAWLVDDGQHAHLGLAGLPDRLPGPLPRLLAALRARFPDVPPAVGPVRRRGGPIPVNGVLRRIACAAGLLVGDAAGAVSPLTAGGLDPCLRMAELAAAVAGDYLRTGDAAVLRHYDGSALRARFRTRLLLRDVLSGVRRPAAAEVGFSVLRTRLGRAAASRVMFGDGSFPDVAPVPAR</sequence>
<organism evidence="2 3">
    <name type="scientific">Saccharothrix espanaensis (strain ATCC 51144 / DSM 44229 / JCM 9112 / NBRC 15066 / NRRL 15764)</name>
    <dbReference type="NCBI Taxonomy" id="1179773"/>
    <lineage>
        <taxon>Bacteria</taxon>
        <taxon>Bacillati</taxon>
        <taxon>Actinomycetota</taxon>
        <taxon>Actinomycetes</taxon>
        <taxon>Pseudonocardiales</taxon>
        <taxon>Pseudonocardiaceae</taxon>
        <taxon>Saccharothrix</taxon>
    </lineage>
</organism>
<dbReference type="InterPro" id="IPR006076">
    <property type="entry name" value="FAD-dep_OxRdtase"/>
</dbReference>
<evidence type="ECO:0000259" key="1">
    <source>
        <dbReference type="Pfam" id="PF01266"/>
    </source>
</evidence>
<dbReference type="EMBL" id="HE804045">
    <property type="protein sequence ID" value="CCH32020.1"/>
    <property type="molecule type" value="Genomic_DNA"/>
</dbReference>
<keyword evidence="2" id="KW-0503">Monooxygenase</keyword>
<dbReference type="Proteomes" id="UP000006281">
    <property type="component" value="Chromosome"/>
</dbReference>
<evidence type="ECO:0000313" key="3">
    <source>
        <dbReference type="Proteomes" id="UP000006281"/>
    </source>
</evidence>
<dbReference type="InterPro" id="IPR050407">
    <property type="entry name" value="Geranylgeranyl_reductase"/>
</dbReference>
<dbReference type="GO" id="GO:0004497">
    <property type="term" value="F:monooxygenase activity"/>
    <property type="evidence" value="ECO:0007669"/>
    <property type="project" value="UniProtKB-KW"/>
</dbReference>
<dbReference type="Gene3D" id="3.50.50.60">
    <property type="entry name" value="FAD/NAD(P)-binding domain"/>
    <property type="match status" value="1"/>
</dbReference>
<dbReference type="Pfam" id="PF01266">
    <property type="entry name" value="DAO"/>
    <property type="match status" value="1"/>
</dbReference>
<name>K0JW04_SACES</name>
<keyword evidence="2" id="KW-0560">Oxidoreductase</keyword>
<dbReference type="PRINTS" id="PR00420">
    <property type="entry name" value="RNGMNOXGNASE"/>
</dbReference>
<dbReference type="EC" id="1.3.1.-" evidence="2"/>
<dbReference type="InterPro" id="IPR036188">
    <property type="entry name" value="FAD/NAD-bd_sf"/>
</dbReference>
<keyword evidence="3" id="KW-1185">Reference proteome</keyword>
<proteinExistence type="predicted"/>
<dbReference type="PANTHER" id="PTHR42685">
    <property type="entry name" value="GERANYLGERANYL DIPHOSPHATE REDUCTASE"/>
    <property type="match status" value="1"/>
</dbReference>
<dbReference type="eggNOG" id="COG0644">
    <property type="taxonomic scope" value="Bacteria"/>
</dbReference>
<dbReference type="AlphaFoldDB" id="K0JW04"/>
<dbReference type="HOGENOM" id="CLU_024648_0_1_11"/>
<dbReference type="PANTHER" id="PTHR42685:SF22">
    <property type="entry name" value="CONDITIONED MEDIUM FACTOR RECEPTOR 1"/>
    <property type="match status" value="1"/>
</dbReference>
<reference evidence="2 3" key="1">
    <citation type="journal article" date="2012" name="BMC Genomics">
        <title>Complete genome sequence of Saccharothrix espanaensis DSM 44229T and comparison to the other completely sequenced Pseudonocardiaceae.</title>
        <authorList>
            <person name="Strobel T."/>
            <person name="Al-Dilaimi A."/>
            <person name="Blom J."/>
            <person name="Gessner A."/>
            <person name="Kalinowski J."/>
            <person name="Luzhetska M."/>
            <person name="Puhler A."/>
            <person name="Szczepanowski R."/>
            <person name="Bechthold A."/>
            <person name="Ruckert C."/>
        </authorList>
    </citation>
    <scope>NUCLEOTIDE SEQUENCE [LARGE SCALE GENOMIC DNA]</scope>
    <source>
        <strain evidence="3">ATCC 51144 / DSM 44229 / JCM 9112 / NBRC 15066 / NRRL 15764</strain>
    </source>
</reference>
<dbReference type="STRING" id="1179773.BN6_47450"/>
<evidence type="ECO:0000313" key="2">
    <source>
        <dbReference type="EMBL" id="CCH32020.1"/>
    </source>
</evidence>
<feature type="domain" description="FAD dependent oxidoreductase" evidence="1">
    <location>
        <begin position="21"/>
        <end position="212"/>
    </location>
</feature>
<accession>K0JW04</accession>